<dbReference type="GO" id="GO:0016829">
    <property type="term" value="F:lyase activity"/>
    <property type="evidence" value="ECO:0007669"/>
    <property type="project" value="UniProtKB-KW"/>
</dbReference>
<keyword evidence="2" id="KW-0456">Lyase</keyword>
<evidence type="ECO:0000313" key="2">
    <source>
        <dbReference type="EMBL" id="MDN3713009.1"/>
    </source>
</evidence>
<keyword evidence="3" id="KW-1185">Reference proteome</keyword>
<name>A0ABT8D936_9RHOB</name>
<dbReference type="SUPFAM" id="SSF48557">
    <property type="entry name" value="L-aspartase-like"/>
    <property type="match status" value="1"/>
</dbReference>
<dbReference type="InterPro" id="IPR022761">
    <property type="entry name" value="Fumarate_lyase_N"/>
</dbReference>
<protein>
    <submittedName>
        <fullName evidence="2">Lyase family protein</fullName>
    </submittedName>
</protein>
<evidence type="ECO:0000259" key="1">
    <source>
        <dbReference type="Pfam" id="PF00206"/>
    </source>
</evidence>
<dbReference type="PANTHER" id="PTHR42696:SF2">
    <property type="entry name" value="ASPARTATE AMMONIA-LYASE"/>
    <property type="match status" value="1"/>
</dbReference>
<dbReference type="Proteomes" id="UP001243846">
    <property type="component" value="Unassembled WGS sequence"/>
</dbReference>
<dbReference type="Pfam" id="PF00206">
    <property type="entry name" value="Lyase_1"/>
    <property type="match status" value="1"/>
</dbReference>
<dbReference type="InterPro" id="IPR008948">
    <property type="entry name" value="L-Aspartase-like"/>
</dbReference>
<dbReference type="EMBL" id="JAUFRC010000001">
    <property type="protein sequence ID" value="MDN3713009.1"/>
    <property type="molecule type" value="Genomic_DNA"/>
</dbReference>
<comment type="caution">
    <text evidence="2">The sequence shown here is derived from an EMBL/GenBank/DDBJ whole genome shotgun (WGS) entry which is preliminary data.</text>
</comment>
<dbReference type="InterPro" id="IPR051546">
    <property type="entry name" value="Aspartate_Ammonia-Lyase"/>
</dbReference>
<evidence type="ECO:0000313" key="3">
    <source>
        <dbReference type="Proteomes" id="UP001243846"/>
    </source>
</evidence>
<sequence>MPQAWPIPKRHWRMHWRNATSSKSKITEGWAHMSRTEHDLIGDRDVPDDAYWGVHTLRAVENFPISGHKIGACAELVDALAAVKEACAAANRELGLLAPELAAAIISAAQKSATARCTTSSSWI</sequence>
<reference evidence="3" key="1">
    <citation type="journal article" date="2019" name="Int. J. Syst. Evol. Microbiol.">
        <title>The Global Catalogue of Microorganisms (GCM) 10K type strain sequencing project: providing services to taxonomists for standard genome sequencing and annotation.</title>
        <authorList>
            <consortium name="The Broad Institute Genomics Platform"/>
            <consortium name="The Broad Institute Genome Sequencing Center for Infectious Disease"/>
            <person name="Wu L."/>
            <person name="Ma J."/>
        </authorList>
    </citation>
    <scope>NUCLEOTIDE SEQUENCE [LARGE SCALE GENOMIC DNA]</scope>
    <source>
        <strain evidence="3">CECT 8482</strain>
    </source>
</reference>
<dbReference type="PANTHER" id="PTHR42696">
    <property type="entry name" value="ASPARTATE AMMONIA-LYASE"/>
    <property type="match status" value="1"/>
</dbReference>
<organism evidence="2 3">
    <name type="scientific">Paracoccus cavernae</name>
    <dbReference type="NCBI Taxonomy" id="1571207"/>
    <lineage>
        <taxon>Bacteria</taxon>
        <taxon>Pseudomonadati</taxon>
        <taxon>Pseudomonadota</taxon>
        <taxon>Alphaproteobacteria</taxon>
        <taxon>Rhodobacterales</taxon>
        <taxon>Paracoccaceae</taxon>
        <taxon>Paracoccus</taxon>
    </lineage>
</organism>
<dbReference type="InterPro" id="IPR024083">
    <property type="entry name" value="Fumarase/histidase_N"/>
</dbReference>
<feature type="domain" description="Fumarate lyase N-terminal" evidence="1">
    <location>
        <begin position="43"/>
        <end position="113"/>
    </location>
</feature>
<proteinExistence type="predicted"/>
<gene>
    <name evidence="2" type="ORF">QWZ10_16905</name>
</gene>
<accession>A0ABT8D936</accession>
<dbReference type="Gene3D" id="1.10.275.10">
    <property type="entry name" value="Fumarase/aspartase (N-terminal domain)"/>
    <property type="match status" value="1"/>
</dbReference>